<feature type="transmembrane region" description="Helical" evidence="1">
    <location>
        <begin position="99"/>
        <end position="126"/>
    </location>
</feature>
<dbReference type="PANTHER" id="PTHR32251">
    <property type="entry name" value="3-OXO-5-ALPHA-STEROID 4-DEHYDROGENASE"/>
    <property type="match status" value="1"/>
</dbReference>
<evidence type="ECO:0000313" key="2">
    <source>
        <dbReference type="EMBL" id="OGC45533.1"/>
    </source>
</evidence>
<reference evidence="2 3" key="1">
    <citation type="journal article" date="2016" name="Nat. Commun.">
        <title>Thousands of microbial genomes shed light on interconnected biogeochemical processes in an aquifer system.</title>
        <authorList>
            <person name="Anantharaman K."/>
            <person name="Brown C.T."/>
            <person name="Hug L.A."/>
            <person name="Sharon I."/>
            <person name="Castelle C.J."/>
            <person name="Probst A.J."/>
            <person name="Thomas B.C."/>
            <person name="Singh A."/>
            <person name="Wilkins M.J."/>
            <person name="Karaoz U."/>
            <person name="Brodie E.L."/>
            <person name="Williams K.H."/>
            <person name="Hubbard S.S."/>
            <person name="Banfield J.F."/>
        </authorList>
    </citation>
    <scope>NUCLEOTIDE SEQUENCE [LARGE SCALE GENOMIC DNA]</scope>
</reference>
<dbReference type="EMBL" id="MEUV01000029">
    <property type="protein sequence ID" value="OGC45533.1"/>
    <property type="molecule type" value="Genomic_DNA"/>
</dbReference>
<dbReference type="InterPro" id="IPR010721">
    <property type="entry name" value="UstE-like"/>
</dbReference>
<sequence>MWLNPFLLSLTIIFLYMSFWYIIALIIERNDIADTAWGLGFVVVGATLYLICPESLHLSIVFLLTLFWGVRLSLHIYLRNLGKKEDFRYKKWREDWGRWFYLRTYFQIFLLQGLFMFLISTPAIIAALYGNFSFGILSIIGVILWVIGFIFETIGDFQLSRFKSDPDNKDKIMKKGLWK</sequence>
<feature type="transmembrane region" description="Helical" evidence="1">
    <location>
        <begin position="57"/>
        <end position="78"/>
    </location>
</feature>
<evidence type="ECO:0000313" key="3">
    <source>
        <dbReference type="Proteomes" id="UP000178615"/>
    </source>
</evidence>
<dbReference type="Pfam" id="PF06966">
    <property type="entry name" value="DUF1295"/>
    <property type="match status" value="1"/>
</dbReference>
<dbReference type="Gene3D" id="1.20.120.1630">
    <property type="match status" value="1"/>
</dbReference>
<organism evidence="2 3">
    <name type="scientific">candidate division WWE3 bacterium RBG_19FT_COMBO_34_6</name>
    <dbReference type="NCBI Taxonomy" id="1802612"/>
    <lineage>
        <taxon>Bacteria</taxon>
        <taxon>Katanobacteria</taxon>
    </lineage>
</organism>
<proteinExistence type="predicted"/>
<feature type="transmembrane region" description="Helical" evidence="1">
    <location>
        <begin position="132"/>
        <end position="151"/>
    </location>
</feature>
<gene>
    <name evidence="2" type="ORF">A2V49_01880</name>
</gene>
<dbReference type="AlphaFoldDB" id="A0A1F4UMW7"/>
<accession>A0A1F4UMW7</accession>
<feature type="transmembrane region" description="Helical" evidence="1">
    <location>
        <begin position="6"/>
        <end position="27"/>
    </location>
</feature>
<feature type="transmembrane region" description="Helical" evidence="1">
    <location>
        <begin position="34"/>
        <end position="51"/>
    </location>
</feature>
<feature type="non-terminal residue" evidence="2">
    <location>
        <position position="179"/>
    </location>
</feature>
<protein>
    <recommendedName>
        <fullName evidence="4">Steroid 5-alpha reductase C-terminal domain-containing protein</fullName>
    </recommendedName>
</protein>
<evidence type="ECO:0000256" key="1">
    <source>
        <dbReference type="SAM" id="Phobius"/>
    </source>
</evidence>
<keyword evidence="1" id="KW-1133">Transmembrane helix</keyword>
<dbReference type="GO" id="GO:0016020">
    <property type="term" value="C:membrane"/>
    <property type="evidence" value="ECO:0007669"/>
    <property type="project" value="TreeGrafter"/>
</dbReference>
<keyword evidence="1" id="KW-0472">Membrane</keyword>
<dbReference type="Proteomes" id="UP000178615">
    <property type="component" value="Unassembled WGS sequence"/>
</dbReference>
<evidence type="ECO:0008006" key="4">
    <source>
        <dbReference type="Google" id="ProtNLM"/>
    </source>
</evidence>
<dbReference type="PANTHER" id="PTHR32251:SF17">
    <property type="entry name" value="STEROID 5-ALPHA REDUCTASE C-TERMINAL DOMAIN-CONTAINING PROTEIN"/>
    <property type="match status" value="1"/>
</dbReference>
<comment type="caution">
    <text evidence="2">The sequence shown here is derived from an EMBL/GenBank/DDBJ whole genome shotgun (WGS) entry which is preliminary data.</text>
</comment>
<name>A0A1F4UMW7_UNCKA</name>
<keyword evidence="1" id="KW-0812">Transmembrane</keyword>